<gene>
    <name evidence="1" type="ORF">GSBLH_T00004506001</name>
    <name evidence="2" type="ORF">GSBLH_T00004529001</name>
</gene>
<evidence type="ECO:0008006" key="4">
    <source>
        <dbReference type="Google" id="ProtNLM"/>
    </source>
</evidence>
<dbReference type="RefSeq" id="XP_012898870.1">
    <property type="nucleotide sequence ID" value="XM_013043416.1"/>
</dbReference>
<organism evidence="1">
    <name type="scientific">Blastocystis hominis</name>
    <dbReference type="NCBI Taxonomy" id="12968"/>
    <lineage>
        <taxon>Eukaryota</taxon>
        <taxon>Sar</taxon>
        <taxon>Stramenopiles</taxon>
        <taxon>Bigyra</taxon>
        <taxon>Opalozoa</taxon>
        <taxon>Opalinata</taxon>
        <taxon>Blastocystidae</taxon>
        <taxon>Blastocystis</taxon>
    </lineage>
</organism>
<protein>
    <recommendedName>
        <fullName evidence="4">GST C-terminal domain-containing protein</fullName>
    </recommendedName>
</protein>
<name>D8M9T3_BLAHO</name>
<evidence type="ECO:0000313" key="2">
    <source>
        <dbReference type="EMBL" id="CBK24855.2"/>
    </source>
</evidence>
<evidence type="ECO:0000313" key="1">
    <source>
        <dbReference type="EMBL" id="CBK24822.2"/>
    </source>
</evidence>
<dbReference type="SUPFAM" id="SSF47616">
    <property type="entry name" value="GST C-terminal domain-like"/>
    <property type="match status" value="1"/>
</dbReference>
<keyword evidence="3" id="KW-1185">Reference proteome</keyword>
<dbReference type="AlphaFoldDB" id="D8M9T3"/>
<dbReference type="InterPro" id="IPR036282">
    <property type="entry name" value="Glutathione-S-Trfase_C_sf"/>
</dbReference>
<dbReference type="Proteomes" id="UP000008312">
    <property type="component" value="Unassembled WGS sequence"/>
</dbReference>
<evidence type="ECO:0000313" key="3">
    <source>
        <dbReference type="Proteomes" id="UP000008312"/>
    </source>
</evidence>
<dbReference type="EMBL" id="FN668689">
    <property type="protein sequence ID" value="CBK24855.2"/>
    <property type="molecule type" value="Genomic_DNA"/>
</dbReference>
<reference evidence="1" key="1">
    <citation type="submission" date="2010-02" db="EMBL/GenBank/DDBJ databases">
        <title>Sequencing and annotation of the Blastocystis hominis genome.</title>
        <authorList>
            <person name="Wincker P."/>
        </authorList>
    </citation>
    <scope>NUCLEOTIDE SEQUENCE</scope>
    <source>
        <strain evidence="1">Singapore isolate B</strain>
    </source>
</reference>
<dbReference type="EMBL" id="FN668689">
    <property type="protein sequence ID" value="CBK24822.2"/>
    <property type="molecule type" value="Genomic_DNA"/>
</dbReference>
<dbReference type="GeneID" id="24921553"/>
<dbReference type="InParanoid" id="D8M9T3"/>
<dbReference type="RefSeq" id="XP_012898903.1">
    <property type="nucleotide sequence ID" value="XM_013043449.1"/>
</dbReference>
<sequence>MFAITENNFNEYFLKASLAFLGKEEGSYSDYSAVFKENAPCEKGSAIVEEAMSYLKAESSTCLLQHKSHIQMLLAMGVRDCPEQVEVYSQVMKSVGSYLDKWEKDLCEEYFCGSFGLVDIAVYCSTFNLFRYVMVPTWRSLYPKISLDGPCVGLA</sequence>
<proteinExistence type="predicted"/>
<dbReference type="GeneID" id="24921530"/>
<accession>D8M9T3</accession>